<comment type="catalytic activity">
    <reaction evidence="5 6">
        <text>dTDP-beta-L-rhamnose + NADP(+) = dTDP-4-dehydro-beta-L-rhamnose + NADPH + H(+)</text>
        <dbReference type="Rhea" id="RHEA:21796"/>
        <dbReference type="ChEBI" id="CHEBI:15378"/>
        <dbReference type="ChEBI" id="CHEBI:57510"/>
        <dbReference type="ChEBI" id="CHEBI:57783"/>
        <dbReference type="ChEBI" id="CHEBI:58349"/>
        <dbReference type="ChEBI" id="CHEBI:62830"/>
        <dbReference type="EC" id="1.1.1.133"/>
    </reaction>
</comment>
<evidence type="ECO:0000256" key="1">
    <source>
        <dbReference type="ARBA" id="ARBA00004781"/>
    </source>
</evidence>
<evidence type="ECO:0000256" key="5">
    <source>
        <dbReference type="ARBA" id="ARBA00048200"/>
    </source>
</evidence>
<dbReference type="InterPro" id="IPR005913">
    <property type="entry name" value="dTDP_dehydrorham_reduct"/>
</dbReference>
<dbReference type="PANTHER" id="PTHR10491:SF4">
    <property type="entry name" value="METHIONINE ADENOSYLTRANSFERASE 2 SUBUNIT BETA"/>
    <property type="match status" value="1"/>
</dbReference>
<comment type="caution">
    <text evidence="8">The sequence shown here is derived from an EMBL/GenBank/DDBJ whole genome shotgun (WGS) entry which is preliminary data.</text>
</comment>
<proteinExistence type="inferred from homology"/>
<evidence type="ECO:0000313" key="9">
    <source>
        <dbReference type="Proteomes" id="UP000763641"/>
    </source>
</evidence>
<dbReference type="RefSeq" id="WP_204194305.1">
    <property type="nucleotide sequence ID" value="NZ_JAFEMC010000001.1"/>
</dbReference>
<dbReference type="Pfam" id="PF04321">
    <property type="entry name" value="RmlD_sub_bind"/>
    <property type="match status" value="1"/>
</dbReference>
<evidence type="ECO:0000256" key="3">
    <source>
        <dbReference type="ARBA" id="ARBA00012929"/>
    </source>
</evidence>
<protein>
    <recommendedName>
        <fullName evidence="4 6">dTDP-4-dehydrorhamnose reductase</fullName>
        <ecNumber evidence="3 6">1.1.1.133</ecNumber>
    </recommendedName>
</protein>
<keyword evidence="6" id="KW-0560">Oxidoreductase</keyword>
<comment type="cofactor">
    <cofactor evidence="6">
        <name>Mg(2+)</name>
        <dbReference type="ChEBI" id="CHEBI:18420"/>
    </cofactor>
    <text evidence="6">Binds 1 Mg(2+) ion per monomer.</text>
</comment>
<sequence>MTIAVLVTGGRGMLGRALALEAGRFPALTVHAPGRDELDVRDPAALDRWADRIASGWIIHCAARVDVEGCAREPEAARETIVTGTRNAVALAKRVGARFVYPQSFLTYDGAANPIPEDEPPRPLSFYGELKLEAEREVTAAIPDATILRMAGFFGGEEADKNFVGRIIPVMRAAIDRGETRFEVGDRAWQPTWTNDLAFNTLALVAAGASGSYQMACRGEATFAQIAAEIVRALGWSDRLEVVTVAATAVSGNELGRRPDRAVLSCARLEAEGRNLQRDWRATLHAYLSHPFFDRYRLEPAR</sequence>
<keyword evidence="6" id="KW-0521">NADP</keyword>
<dbReference type="EMBL" id="JAFEMC010000001">
    <property type="protein sequence ID" value="MBM6575419.1"/>
    <property type="molecule type" value="Genomic_DNA"/>
</dbReference>
<gene>
    <name evidence="8" type="ORF">ILT43_03485</name>
</gene>
<reference evidence="8 9" key="1">
    <citation type="submission" date="2020-12" db="EMBL/GenBank/DDBJ databases">
        <title>Sphingomonas sp.</title>
        <authorList>
            <person name="Kim M.K."/>
        </authorList>
    </citation>
    <scope>NUCLEOTIDE SEQUENCE [LARGE SCALE GENOMIC DNA]</scope>
    <source>
        <strain evidence="8 9">BT552</strain>
    </source>
</reference>
<dbReference type="PANTHER" id="PTHR10491">
    <property type="entry name" value="DTDP-4-DEHYDRORHAMNOSE REDUCTASE"/>
    <property type="match status" value="1"/>
</dbReference>
<dbReference type="EC" id="1.1.1.133" evidence="3 6"/>
<dbReference type="InterPro" id="IPR036291">
    <property type="entry name" value="NAD(P)-bd_dom_sf"/>
</dbReference>
<evidence type="ECO:0000313" key="8">
    <source>
        <dbReference type="EMBL" id="MBM6575419.1"/>
    </source>
</evidence>
<organism evidence="8 9">
    <name type="scientific">Sphingomonas longa</name>
    <dbReference type="NCBI Taxonomy" id="2778730"/>
    <lineage>
        <taxon>Bacteria</taxon>
        <taxon>Pseudomonadati</taxon>
        <taxon>Pseudomonadota</taxon>
        <taxon>Alphaproteobacteria</taxon>
        <taxon>Sphingomonadales</taxon>
        <taxon>Sphingomonadaceae</taxon>
        <taxon>Sphingomonas</taxon>
    </lineage>
</organism>
<feature type="domain" description="RmlD-like substrate binding" evidence="7">
    <location>
        <begin position="5"/>
        <end position="289"/>
    </location>
</feature>
<comment type="pathway">
    <text evidence="1 6">Carbohydrate biosynthesis; dTDP-L-rhamnose biosynthesis.</text>
</comment>
<evidence type="ECO:0000256" key="4">
    <source>
        <dbReference type="ARBA" id="ARBA00017099"/>
    </source>
</evidence>
<evidence type="ECO:0000256" key="6">
    <source>
        <dbReference type="RuleBase" id="RU364082"/>
    </source>
</evidence>
<accession>A0ABS2D3C9</accession>
<keyword evidence="9" id="KW-1185">Reference proteome</keyword>
<dbReference type="Proteomes" id="UP000763641">
    <property type="component" value="Unassembled WGS sequence"/>
</dbReference>
<evidence type="ECO:0000256" key="2">
    <source>
        <dbReference type="ARBA" id="ARBA00010944"/>
    </source>
</evidence>
<dbReference type="InterPro" id="IPR029903">
    <property type="entry name" value="RmlD-like-bd"/>
</dbReference>
<name>A0ABS2D3C9_9SPHN</name>
<comment type="function">
    <text evidence="6">Catalyzes the reduction of dTDP-6-deoxy-L-lyxo-4-hexulose to yield dTDP-L-rhamnose.</text>
</comment>
<evidence type="ECO:0000259" key="7">
    <source>
        <dbReference type="Pfam" id="PF04321"/>
    </source>
</evidence>
<comment type="similarity">
    <text evidence="2 6">Belongs to the dTDP-4-dehydrorhamnose reductase family.</text>
</comment>
<dbReference type="SUPFAM" id="SSF51735">
    <property type="entry name" value="NAD(P)-binding Rossmann-fold domains"/>
    <property type="match status" value="1"/>
</dbReference>
<dbReference type="Gene3D" id="3.40.50.720">
    <property type="entry name" value="NAD(P)-binding Rossmann-like Domain"/>
    <property type="match status" value="1"/>
</dbReference>